<evidence type="ECO:0000259" key="19">
    <source>
        <dbReference type="PROSITE" id="PS50853"/>
    </source>
</evidence>
<feature type="signal peptide" evidence="17">
    <location>
        <begin position="1"/>
        <end position="22"/>
    </location>
</feature>
<dbReference type="GO" id="GO:0009611">
    <property type="term" value="P:response to wounding"/>
    <property type="evidence" value="ECO:0007669"/>
    <property type="project" value="UniProtKB-ARBA"/>
</dbReference>
<sequence length="1624" mass="178440">MGLPTQVLACVILALLSQDVNGGVIKRTIRQKRKAGLNMTLPEDNQPVVFNHVYNIKLPVGSLCSVDLDTASGDEDLKAEIEPVKNYEEHTVNEENQIVFTHRINIPRRACGCAAAPDIKDLLSRLEELEGLVSSLREQCASGAGCCPNSQAVEGQLDTTPYCSGHGNYSIEICGCVCEPGWKGPNCSEPDCPRNCFNRGLCVQGRCLCTEGFTGEDCSQAACPSDCNDQGKCMDGVCVCFEGYTGPDCSEELCSQGCVHGRCVGGRCVCHEGFAGDDCSEPLCPNNCHNRGRCVDNECVCNEGYTGEDCSELICPNDCFDRGRCVNGTCFCEEGFTGEDCGELTCPNNCNSNGRCENGLCVCHEGFVGDDCSERRCPKDCHNRGRCVGGRCICHEGYLGEDCGELRCPNDCHNHGRCVNGQCVCHEGFIGEDCGELRCPGDCNNRGRCVNGQCVCHEGFIGVDCGKLRCPNDCNNHGLCVNGQCVCDEGYTGEDCGELRCPEDCHNRGRCVEGRCECDNGFTGEDCGELSCPNDCHQRGRCVDGRCVCQEGFTGEDCREQTCPNDCNNVGRCIDGRCVCEDGYMGDDCSDVSPPTELTVTNVTDKTVNLEWKHENLVNKYLITYVPTSSGGLDMQFTVPGNQTAATIHELEPGVEYFIRVFAILKNKKSIPVSARVATYLPAPEGLKFKSVKETSVQVEWDPLNFSFDGWELVFRNMKKDDNGDITSSLKRPETSYMQPGLAPGQQYNVSLHIVKNNTRGPGLSRVITTKLDAPSQIEAKDVTDTTALITWSKPLAEIEGIELIYGPKDVPGDRTTIDLSEDENQYSIGNLRPHTEYEVTLISRRGDMESDPMKEVFFTDLDAPRNLKRVSQTDSSITLEWKNSHANIDNYRIKFAPISGGDHAEITVPKGNQATTRATLTGLRPGTEYGIGVTAVRQDRESAPATINAGTDLDNPKDLEVSDPTETTLSLRWRRPVAKFDRYRLIYISPSGRKNEVEIPVDSTSFILRGLDAGTEYTISLVAEKGRHKSKPTTVKGSTEAEPEVDNLLVSDATPDGFRLSWTADDGVFNSFVLKIRDTKRRSDPLELIVPGHECTQDITGLKEGTEYEIELYGVSSGRRSQPVNAVATTVVGSPKGISFSDITENSATVSWTPPRSRVESYRITYVPITGGTPNVVTVDGSKTRTKLVKLVPGVDYNVSIISVKGFEESEPISGTLKTALDSPSGLVVVNITDAEALATWQPAIAAVDNYVVSYASEDEPEVTQMVSGNTVEYDLKGLRPATEYTLSIHALKDTQKSETLSTQFTTGLDAPRDLSATEVQSETAVLTWRPPRAPVTGYLLIYESVDGRVKEVILNPETTSYSLTELSPSTQYTVKLQALSGSLKSKTIQTLFTTTGLLYPYPKDCSQALLNGETTSGIYTIYLNGDKAQPLQVFCDMGEDGGGWIVFLRRQNGKEDFYKNWKTYVAGFGDPQDEFWIGLENLHKITSQGQYELRVDLQDKGETAYAVYDRFSVGDSKSRYRLRVDGYSGTAGDSMTYHNGRSFSTFDKDNDSAITNCALSYKGAFWYKNCHRVNLMGRYGDNSHSQGVNWFHWKGHEYSIQFAEMKLRPSSFRNLEGRRKRA</sequence>
<feature type="domain" description="Fibrinogen C-terminal" evidence="20">
    <location>
        <begin position="1398"/>
        <end position="1613"/>
    </location>
</feature>
<dbReference type="InterPro" id="IPR036116">
    <property type="entry name" value="FN3_sf"/>
</dbReference>
<dbReference type="InterPro" id="IPR000742">
    <property type="entry name" value="EGF"/>
</dbReference>
<keyword evidence="11 16" id="KW-1015">Disulfide bond</keyword>
<evidence type="ECO:0000313" key="21">
    <source>
        <dbReference type="Ensembl" id="ENSFTIP00000008261.1"/>
    </source>
</evidence>
<accession>A0A8C4UAT8</accession>
<keyword evidence="22" id="KW-1185">Reference proteome</keyword>
<evidence type="ECO:0000256" key="6">
    <source>
        <dbReference type="ARBA" id="ARBA00022729"/>
    </source>
</evidence>
<evidence type="ECO:0000256" key="5">
    <source>
        <dbReference type="ARBA" id="ARBA00022536"/>
    </source>
</evidence>
<dbReference type="SMART" id="SM00181">
    <property type="entry name" value="EGF"/>
    <property type="match status" value="13"/>
</dbReference>
<feature type="domain" description="Fibronectin type-III" evidence="19">
    <location>
        <begin position="956"/>
        <end position="1045"/>
    </location>
</feature>
<evidence type="ECO:0000256" key="17">
    <source>
        <dbReference type="SAM" id="SignalP"/>
    </source>
</evidence>
<dbReference type="PANTHER" id="PTHR46708:SF1">
    <property type="entry name" value="TENASCIN"/>
    <property type="match status" value="1"/>
</dbReference>
<evidence type="ECO:0000256" key="11">
    <source>
        <dbReference type="ARBA" id="ARBA00023157"/>
    </source>
</evidence>
<evidence type="ECO:0000256" key="12">
    <source>
        <dbReference type="ARBA" id="ARBA00023180"/>
    </source>
</evidence>
<dbReference type="FunFam" id="2.60.40.10:FF:000398">
    <property type="entry name" value="Tenascin C"/>
    <property type="match status" value="1"/>
</dbReference>
<dbReference type="Gene3D" id="3.90.215.10">
    <property type="entry name" value="Gamma Fibrinogen, chain A, domain 1"/>
    <property type="match status" value="1"/>
</dbReference>
<evidence type="ECO:0000313" key="22">
    <source>
        <dbReference type="Proteomes" id="UP000694562"/>
    </source>
</evidence>
<dbReference type="FunFam" id="3.90.215.10:FF:000001">
    <property type="entry name" value="Tenascin isoform 1"/>
    <property type="match status" value="1"/>
</dbReference>
<dbReference type="FunFam" id="2.10.25.10:FF:000001">
    <property type="entry name" value="Tenascin C"/>
    <property type="match status" value="12"/>
</dbReference>
<evidence type="ECO:0000256" key="7">
    <source>
        <dbReference type="ARBA" id="ARBA00022737"/>
    </source>
</evidence>
<dbReference type="SMART" id="SM00186">
    <property type="entry name" value="FBG"/>
    <property type="match status" value="1"/>
</dbReference>
<dbReference type="FunFam" id="2.60.40.10:FF:000274">
    <property type="entry name" value="Tenascin C"/>
    <property type="match status" value="1"/>
</dbReference>
<protein>
    <recommendedName>
        <fullName evidence="13">Tenascin</fullName>
    </recommendedName>
    <alternativeName>
        <fullName evidence="14">Hexabrachion</fullName>
    </alternativeName>
    <alternativeName>
        <fullName evidence="15">Tenascin-C</fullName>
    </alternativeName>
</protein>
<feature type="domain" description="EGF-like" evidence="18">
    <location>
        <begin position="280"/>
        <end position="311"/>
    </location>
</feature>
<feature type="domain" description="EGF-like" evidence="18">
    <location>
        <begin position="404"/>
        <end position="435"/>
    </location>
</feature>
<dbReference type="PROSITE" id="PS50853">
    <property type="entry name" value="FN3"/>
    <property type="match status" value="8"/>
</dbReference>
<evidence type="ECO:0000256" key="13">
    <source>
        <dbReference type="ARBA" id="ARBA00069274"/>
    </source>
</evidence>
<keyword evidence="4" id="KW-0272">Extracellular matrix</keyword>
<keyword evidence="5 16" id="KW-0245">EGF-like domain</keyword>
<proteinExistence type="inferred from homology"/>
<feature type="disulfide bond" evidence="16">
    <location>
        <begin position="408"/>
        <end position="418"/>
    </location>
</feature>
<feature type="disulfide bond" evidence="16">
    <location>
        <begin position="425"/>
        <end position="434"/>
    </location>
</feature>
<dbReference type="SUPFAM" id="SSF56496">
    <property type="entry name" value="Fibrinogen C-terminal domain-like"/>
    <property type="match status" value="1"/>
</dbReference>
<dbReference type="FunFam" id="2.60.40.10:FF:000611">
    <property type="entry name" value="Tenascin C"/>
    <property type="match status" value="1"/>
</dbReference>
<dbReference type="FunFam" id="2.60.40.10:FF:000201">
    <property type="entry name" value="Tenascin C"/>
    <property type="match status" value="1"/>
</dbReference>
<feature type="disulfide bond" evidence="16">
    <location>
        <begin position="487"/>
        <end position="496"/>
    </location>
</feature>
<keyword evidence="7" id="KW-0677">Repeat</keyword>
<dbReference type="NCBIfam" id="NF040941">
    <property type="entry name" value="GGGWT_bact"/>
    <property type="match status" value="1"/>
</dbReference>
<reference evidence="21" key="2">
    <citation type="submission" date="2025-09" db="UniProtKB">
        <authorList>
            <consortium name="Ensembl"/>
        </authorList>
    </citation>
    <scope>IDENTIFICATION</scope>
</reference>
<dbReference type="Gene3D" id="2.10.25.10">
    <property type="entry name" value="Laminin"/>
    <property type="match status" value="12"/>
</dbReference>
<reference evidence="21" key="1">
    <citation type="submission" date="2025-08" db="UniProtKB">
        <authorList>
            <consortium name="Ensembl"/>
        </authorList>
    </citation>
    <scope>IDENTIFICATION</scope>
</reference>
<dbReference type="FunFam" id="2.60.40.10:FF:000207">
    <property type="entry name" value="Tenascin C"/>
    <property type="match status" value="1"/>
</dbReference>
<dbReference type="Pfam" id="PF00147">
    <property type="entry name" value="Fibrinogen_C"/>
    <property type="match status" value="1"/>
</dbReference>
<keyword evidence="6 17" id="KW-0732">Signal</keyword>
<feature type="disulfide bond" evidence="16">
    <location>
        <begin position="284"/>
        <end position="294"/>
    </location>
</feature>
<evidence type="ECO:0000256" key="1">
    <source>
        <dbReference type="ARBA" id="ARBA00004498"/>
    </source>
</evidence>
<comment type="similarity">
    <text evidence="2">Belongs to the tenascin family.</text>
</comment>
<dbReference type="FunFam" id="2.60.40.10:FF:000099">
    <property type="entry name" value="Fibronectin 1"/>
    <property type="match status" value="1"/>
</dbReference>
<dbReference type="CDD" id="cd00087">
    <property type="entry name" value="FReD"/>
    <property type="match status" value="1"/>
</dbReference>
<feature type="domain" description="Fibronectin type-III" evidence="19">
    <location>
        <begin position="1135"/>
        <end position="1224"/>
    </location>
</feature>
<dbReference type="FunFam" id="2.20.25.10:FF:000006">
    <property type="entry name" value="Tenascin C"/>
    <property type="match status" value="1"/>
</dbReference>
<evidence type="ECO:0000256" key="9">
    <source>
        <dbReference type="ARBA" id="ARBA00022974"/>
    </source>
</evidence>
<keyword evidence="10" id="KW-0175">Coiled coil</keyword>
<evidence type="ECO:0000256" key="2">
    <source>
        <dbReference type="ARBA" id="ARBA00008673"/>
    </source>
</evidence>
<dbReference type="GO" id="GO:0007155">
    <property type="term" value="P:cell adhesion"/>
    <property type="evidence" value="ECO:0007669"/>
    <property type="project" value="UniProtKB-KW"/>
</dbReference>
<dbReference type="InterPro" id="IPR003961">
    <property type="entry name" value="FN3_dom"/>
</dbReference>
<dbReference type="PROSITE" id="PS01186">
    <property type="entry name" value="EGF_2"/>
    <property type="match status" value="5"/>
</dbReference>
<dbReference type="CDD" id="cd00054">
    <property type="entry name" value="EGF_CA"/>
    <property type="match status" value="3"/>
</dbReference>
<evidence type="ECO:0000256" key="14">
    <source>
        <dbReference type="ARBA" id="ARBA00079678"/>
    </source>
</evidence>
<dbReference type="Pfam" id="PF00041">
    <property type="entry name" value="fn3"/>
    <property type="match status" value="9"/>
</dbReference>
<dbReference type="InterPro" id="IPR050991">
    <property type="entry name" value="ECM_Regulatory_Proteins"/>
</dbReference>
<evidence type="ECO:0000256" key="4">
    <source>
        <dbReference type="ARBA" id="ARBA00022530"/>
    </source>
</evidence>
<keyword evidence="8" id="KW-0130">Cell adhesion</keyword>
<keyword evidence="12" id="KW-0325">Glycoprotein</keyword>
<dbReference type="Proteomes" id="UP000694562">
    <property type="component" value="Unplaced"/>
</dbReference>
<evidence type="ECO:0000259" key="20">
    <source>
        <dbReference type="PROSITE" id="PS51406"/>
    </source>
</evidence>
<dbReference type="GO" id="GO:0005615">
    <property type="term" value="C:extracellular space"/>
    <property type="evidence" value="ECO:0007669"/>
    <property type="project" value="TreeGrafter"/>
</dbReference>
<dbReference type="PROSITE" id="PS51406">
    <property type="entry name" value="FIBRINOGEN_C_2"/>
    <property type="match status" value="1"/>
</dbReference>
<evidence type="ECO:0000256" key="16">
    <source>
        <dbReference type="PROSITE-ProRule" id="PRU00076"/>
    </source>
</evidence>
<dbReference type="FunFam" id="2.60.40.10:FF:000162">
    <property type="entry name" value="Tenascin C"/>
    <property type="match status" value="1"/>
</dbReference>
<dbReference type="Pfam" id="PF23106">
    <property type="entry name" value="EGF_Teneurin"/>
    <property type="match status" value="3"/>
</dbReference>
<dbReference type="FunFam" id="2.60.40.10:FF:000529">
    <property type="entry name" value="Tenascin C"/>
    <property type="match status" value="1"/>
</dbReference>
<feature type="domain" description="EGF-like" evidence="18">
    <location>
        <begin position="466"/>
        <end position="497"/>
    </location>
</feature>
<evidence type="ECO:0000259" key="18">
    <source>
        <dbReference type="PROSITE" id="PS50026"/>
    </source>
</evidence>
<feature type="domain" description="Fibronectin type-III" evidence="19">
    <location>
        <begin position="1312"/>
        <end position="1400"/>
    </location>
</feature>
<feature type="chain" id="PRO_5034280771" description="Tenascin" evidence="17">
    <location>
        <begin position="23"/>
        <end position="1624"/>
    </location>
</feature>
<feature type="domain" description="Fibronectin type-III" evidence="19">
    <location>
        <begin position="865"/>
        <end position="955"/>
    </location>
</feature>
<dbReference type="Ensembl" id="ENSFTIT00000008634.1">
    <property type="protein sequence ID" value="ENSFTIP00000008261.1"/>
    <property type="gene ID" value="ENSFTIG00000005558.1"/>
</dbReference>
<feature type="domain" description="Fibronectin type-III" evidence="19">
    <location>
        <begin position="1046"/>
        <end position="1134"/>
    </location>
</feature>
<dbReference type="GO" id="GO:0030155">
    <property type="term" value="P:regulation of cell adhesion"/>
    <property type="evidence" value="ECO:0007669"/>
    <property type="project" value="TreeGrafter"/>
</dbReference>
<dbReference type="PANTHER" id="PTHR46708">
    <property type="entry name" value="TENASCIN"/>
    <property type="match status" value="1"/>
</dbReference>
<dbReference type="FunFam" id="2.60.40.10:FF:000293">
    <property type="entry name" value="Tenascin C"/>
    <property type="match status" value="1"/>
</dbReference>
<feature type="domain" description="Fibronectin type-III" evidence="19">
    <location>
        <begin position="594"/>
        <end position="684"/>
    </location>
</feature>
<dbReference type="InterPro" id="IPR014716">
    <property type="entry name" value="Fibrinogen_a/b/g_C_1"/>
</dbReference>
<dbReference type="Pfam" id="PF25024">
    <property type="entry name" value="EGF_TEN"/>
    <property type="match status" value="2"/>
</dbReference>
<dbReference type="PROSITE" id="PS00022">
    <property type="entry name" value="EGF_1"/>
    <property type="match status" value="5"/>
</dbReference>
<feature type="disulfide bond" evidence="16">
    <location>
        <begin position="470"/>
        <end position="480"/>
    </location>
</feature>
<evidence type="ECO:0000256" key="3">
    <source>
        <dbReference type="ARBA" id="ARBA00022525"/>
    </source>
</evidence>
<dbReference type="InterPro" id="IPR002181">
    <property type="entry name" value="Fibrinogen_a/b/g_C_dom"/>
</dbReference>
<feature type="domain" description="Fibronectin type-III" evidence="19">
    <location>
        <begin position="774"/>
        <end position="864"/>
    </location>
</feature>
<evidence type="ECO:0000256" key="8">
    <source>
        <dbReference type="ARBA" id="ARBA00022889"/>
    </source>
</evidence>
<name>A0A8C4UAT8_FALTI</name>
<evidence type="ECO:0000256" key="10">
    <source>
        <dbReference type="ARBA" id="ARBA00023054"/>
    </source>
</evidence>
<keyword evidence="9" id="KW-0654">Proteoglycan</keyword>
<evidence type="ECO:0000256" key="15">
    <source>
        <dbReference type="ARBA" id="ARBA00080298"/>
    </source>
</evidence>
<dbReference type="Gene3D" id="2.60.40.10">
    <property type="entry name" value="Immunoglobulins"/>
    <property type="match status" value="9"/>
</dbReference>
<feature type="disulfide bond" evidence="16">
    <location>
        <begin position="301"/>
        <end position="310"/>
    </location>
</feature>
<comment type="caution">
    <text evidence="16">Lacks conserved residue(s) required for the propagation of feature annotation.</text>
</comment>
<dbReference type="SUPFAM" id="SSF49265">
    <property type="entry name" value="Fibronectin type III"/>
    <property type="match status" value="6"/>
</dbReference>
<dbReference type="InterPro" id="IPR036056">
    <property type="entry name" value="Fibrinogen-like_C"/>
</dbReference>
<keyword evidence="3" id="KW-0964">Secreted</keyword>
<dbReference type="PROSITE" id="PS50026">
    <property type="entry name" value="EGF_3"/>
    <property type="match status" value="3"/>
</dbReference>
<feature type="domain" description="Fibronectin type-III" evidence="19">
    <location>
        <begin position="1225"/>
        <end position="1311"/>
    </location>
</feature>
<dbReference type="InterPro" id="IPR013783">
    <property type="entry name" value="Ig-like_fold"/>
</dbReference>
<dbReference type="CDD" id="cd00063">
    <property type="entry name" value="FN3"/>
    <property type="match status" value="9"/>
</dbReference>
<dbReference type="SMART" id="SM00060">
    <property type="entry name" value="FN3"/>
    <property type="match status" value="9"/>
</dbReference>
<comment type="subcellular location">
    <subcellularLocation>
        <location evidence="1">Secreted</location>
        <location evidence="1">Extracellular space</location>
        <location evidence="1">Extracellular matrix</location>
    </subcellularLocation>
</comment>
<organism evidence="21 22">
    <name type="scientific">Falco tinnunculus</name>
    <name type="common">Common kestrel</name>
    <dbReference type="NCBI Taxonomy" id="100819"/>
    <lineage>
        <taxon>Eukaryota</taxon>
        <taxon>Metazoa</taxon>
        <taxon>Chordata</taxon>
        <taxon>Craniata</taxon>
        <taxon>Vertebrata</taxon>
        <taxon>Euteleostomi</taxon>
        <taxon>Archelosauria</taxon>
        <taxon>Archosauria</taxon>
        <taxon>Dinosauria</taxon>
        <taxon>Saurischia</taxon>
        <taxon>Theropoda</taxon>
        <taxon>Coelurosauria</taxon>
        <taxon>Aves</taxon>
        <taxon>Neognathae</taxon>
        <taxon>Neoaves</taxon>
        <taxon>Telluraves</taxon>
        <taxon>Australaves</taxon>
        <taxon>Falconiformes</taxon>
        <taxon>Falconidae</taxon>
        <taxon>Falco</taxon>
    </lineage>
</organism>
<dbReference type="Gene3D" id="2.20.25.10">
    <property type="match status" value="1"/>
</dbReference>